<feature type="region of interest" description="Disordered" evidence="1">
    <location>
        <begin position="94"/>
        <end position="177"/>
    </location>
</feature>
<name>A0A0R3M3J1_9BRAD</name>
<evidence type="ECO:0008006" key="4">
    <source>
        <dbReference type="Google" id="ProtNLM"/>
    </source>
</evidence>
<evidence type="ECO:0000256" key="1">
    <source>
        <dbReference type="SAM" id="MobiDB-lite"/>
    </source>
</evidence>
<feature type="region of interest" description="Disordered" evidence="1">
    <location>
        <begin position="247"/>
        <end position="281"/>
    </location>
</feature>
<evidence type="ECO:0000313" key="3">
    <source>
        <dbReference type="Proteomes" id="UP000051913"/>
    </source>
</evidence>
<evidence type="ECO:0000313" key="2">
    <source>
        <dbReference type="EMBL" id="KRR14529.1"/>
    </source>
</evidence>
<reference evidence="2 3" key="1">
    <citation type="submission" date="2014-03" db="EMBL/GenBank/DDBJ databases">
        <title>Bradyrhizobium valentinum sp. nov., isolated from effective nodules of Lupinus mariae-josephae, a lupine endemic of basic-lime soils in Eastern Spain.</title>
        <authorList>
            <person name="Duran D."/>
            <person name="Rey L."/>
            <person name="Navarro A."/>
            <person name="Busquets A."/>
            <person name="Imperial J."/>
            <person name="Ruiz-Argueso T."/>
        </authorList>
    </citation>
    <scope>NUCLEOTIDE SEQUENCE [LARGE SCALE GENOMIC DNA]</scope>
    <source>
        <strain evidence="2 3">LmjM3</strain>
    </source>
</reference>
<protein>
    <recommendedName>
        <fullName evidence="4">Helix-turn-helix domain-containing protein</fullName>
    </recommendedName>
</protein>
<dbReference type="EMBL" id="LLXX01000006">
    <property type="protein sequence ID" value="KRR14529.1"/>
    <property type="molecule type" value="Genomic_DNA"/>
</dbReference>
<dbReference type="AlphaFoldDB" id="A0A0R3M3J1"/>
<dbReference type="RefSeq" id="WP_057848395.1">
    <property type="nucleotide sequence ID" value="NZ_LLXX01000006.1"/>
</dbReference>
<organism evidence="2 3">
    <name type="scientific">Bradyrhizobium valentinum</name>
    <dbReference type="NCBI Taxonomy" id="1518501"/>
    <lineage>
        <taxon>Bacteria</taxon>
        <taxon>Pseudomonadati</taxon>
        <taxon>Pseudomonadota</taxon>
        <taxon>Alphaproteobacteria</taxon>
        <taxon>Hyphomicrobiales</taxon>
        <taxon>Nitrobacteraceae</taxon>
        <taxon>Bradyrhizobium</taxon>
    </lineage>
</organism>
<feature type="compositionally biased region" description="Basic and acidic residues" evidence="1">
    <location>
        <begin position="250"/>
        <end position="281"/>
    </location>
</feature>
<proteinExistence type="predicted"/>
<feature type="compositionally biased region" description="Polar residues" evidence="1">
    <location>
        <begin position="121"/>
        <end position="139"/>
    </location>
</feature>
<gene>
    <name evidence="2" type="ORF">CP49_25800</name>
</gene>
<accession>A0A0R3M3J1</accession>
<dbReference type="Proteomes" id="UP000051913">
    <property type="component" value="Unassembled WGS sequence"/>
</dbReference>
<keyword evidence="3" id="KW-1185">Reference proteome</keyword>
<comment type="caution">
    <text evidence="2">The sequence shown here is derived from an EMBL/GenBank/DDBJ whole genome shotgun (WGS) entry which is preliminary data.</text>
</comment>
<sequence length="281" mass="31164">MTKASQPSTFLERDEWMRAVLASDLPRVAVCVAVAIGLHLNVKTGRCDPSFAGIATASHVSERTVYRLVSLLEHSGWIALQRTGGRQRNQYTLLNPDTAPTGLNPDTTPTGFDDANPDRAGNSTLTETASNPDNRWQTISDKRRDKAADAATSAAGERERRSRSLADSPGALAPNGGAPEGFEVLWSLWSSARLHNTGQHEAEAWRVYAIVCRDAATRDEIMTRAQRYLAAKADDRRHIHQLANWLSNDNWRKPPPEQKRTRKSREPTAGEILLRKYGDRS</sequence>